<comment type="caution">
    <text evidence="2">The sequence shown here is derived from an EMBL/GenBank/DDBJ whole genome shotgun (WGS) entry which is preliminary data.</text>
</comment>
<keyword evidence="3" id="KW-1185">Reference proteome</keyword>
<evidence type="ECO:0000256" key="1">
    <source>
        <dbReference type="SAM" id="MobiDB-lite"/>
    </source>
</evidence>
<dbReference type="EMBL" id="CAJHJT010000001">
    <property type="protein sequence ID" value="CAD6992379.1"/>
    <property type="molecule type" value="Genomic_DNA"/>
</dbReference>
<evidence type="ECO:0000313" key="3">
    <source>
        <dbReference type="Proteomes" id="UP000606786"/>
    </source>
</evidence>
<dbReference type="Proteomes" id="UP000606786">
    <property type="component" value="Unassembled WGS sequence"/>
</dbReference>
<dbReference type="AlphaFoldDB" id="A0A811U090"/>
<evidence type="ECO:0000313" key="2">
    <source>
        <dbReference type="EMBL" id="CAD6992379.1"/>
    </source>
</evidence>
<proteinExistence type="predicted"/>
<protein>
    <submittedName>
        <fullName evidence="2">(Mediterranean fruit fly) hypothetical protein</fullName>
    </submittedName>
</protein>
<accession>A0A811U090</accession>
<gene>
    <name evidence="2" type="ORF">CCAP1982_LOCUS1243</name>
</gene>
<feature type="compositionally biased region" description="Basic residues" evidence="1">
    <location>
        <begin position="83"/>
        <end position="92"/>
    </location>
</feature>
<name>A0A811U090_CERCA</name>
<reference evidence="2" key="1">
    <citation type="submission" date="2020-11" db="EMBL/GenBank/DDBJ databases">
        <authorList>
            <person name="Whitehead M."/>
        </authorList>
    </citation>
    <scope>NUCLEOTIDE SEQUENCE</scope>
    <source>
        <strain evidence="2">EGII</strain>
    </source>
</reference>
<organism evidence="2 3">
    <name type="scientific">Ceratitis capitata</name>
    <name type="common">Mediterranean fruit fly</name>
    <name type="synonym">Tephritis capitata</name>
    <dbReference type="NCBI Taxonomy" id="7213"/>
    <lineage>
        <taxon>Eukaryota</taxon>
        <taxon>Metazoa</taxon>
        <taxon>Ecdysozoa</taxon>
        <taxon>Arthropoda</taxon>
        <taxon>Hexapoda</taxon>
        <taxon>Insecta</taxon>
        <taxon>Pterygota</taxon>
        <taxon>Neoptera</taxon>
        <taxon>Endopterygota</taxon>
        <taxon>Diptera</taxon>
        <taxon>Brachycera</taxon>
        <taxon>Muscomorpha</taxon>
        <taxon>Tephritoidea</taxon>
        <taxon>Tephritidae</taxon>
        <taxon>Ceratitis</taxon>
        <taxon>Ceratitis</taxon>
    </lineage>
</organism>
<feature type="region of interest" description="Disordered" evidence="1">
    <location>
        <begin position="73"/>
        <end position="96"/>
    </location>
</feature>
<sequence>MTIKRCKTTATIAKSQNPELCHCSVFRLHYHAQAHSPSRFVTRICDSWQQAASMNPLVAAVFATKAKLRQKIEQQQHDMAKTIPKRTQKPKRRKDEIDSCCFHSNLKSRGFSVEKDEQGQAGILFETN</sequence>